<proteinExistence type="predicted"/>
<evidence type="ECO:0000313" key="3">
    <source>
        <dbReference type="Proteomes" id="UP001365128"/>
    </source>
</evidence>
<dbReference type="EMBL" id="JBBPDW010000007">
    <property type="protein sequence ID" value="KAK7550912.1"/>
    <property type="molecule type" value="Genomic_DNA"/>
</dbReference>
<keyword evidence="1" id="KW-0812">Transmembrane</keyword>
<organism evidence="2 3">
    <name type="scientific">Phyllosticta citricarpa</name>
    <dbReference type="NCBI Taxonomy" id="55181"/>
    <lineage>
        <taxon>Eukaryota</taxon>
        <taxon>Fungi</taxon>
        <taxon>Dikarya</taxon>
        <taxon>Ascomycota</taxon>
        <taxon>Pezizomycotina</taxon>
        <taxon>Dothideomycetes</taxon>
        <taxon>Dothideomycetes incertae sedis</taxon>
        <taxon>Botryosphaeriales</taxon>
        <taxon>Phyllostictaceae</taxon>
        <taxon>Phyllosticta</taxon>
    </lineage>
</organism>
<protein>
    <submittedName>
        <fullName evidence="2">Uncharacterized protein</fullName>
    </submittedName>
</protein>
<feature type="transmembrane region" description="Helical" evidence="1">
    <location>
        <begin position="32"/>
        <end position="65"/>
    </location>
</feature>
<evidence type="ECO:0000313" key="2">
    <source>
        <dbReference type="EMBL" id="KAK7550912.1"/>
    </source>
</evidence>
<evidence type="ECO:0000256" key="1">
    <source>
        <dbReference type="SAM" id="Phobius"/>
    </source>
</evidence>
<accession>A0ABR1MLH6</accession>
<comment type="caution">
    <text evidence="2">The sequence shown here is derived from an EMBL/GenBank/DDBJ whole genome shotgun (WGS) entry which is preliminary data.</text>
</comment>
<keyword evidence="1" id="KW-0472">Membrane</keyword>
<sequence length="79" mass="9093">MTSSSLALPCLACLRLPVLSLLDSFVVSASFIMWFTTTLFCLLALLLRLFSFSFSFFFFFFLLLFFNIPSDARTRRLPC</sequence>
<dbReference type="Proteomes" id="UP001365128">
    <property type="component" value="Unassembled WGS sequence"/>
</dbReference>
<gene>
    <name evidence="2" type="ORF">IWX46DRAFT_594475</name>
</gene>
<reference evidence="2 3" key="1">
    <citation type="submission" date="2024-04" db="EMBL/GenBank/DDBJ databases">
        <title>Phyllosticta paracitricarpa is synonymous to the EU quarantine fungus P. citricarpa based on phylogenomic analyses.</title>
        <authorList>
            <consortium name="Lawrence Berkeley National Laboratory"/>
            <person name="Van Ingen-Buijs V.A."/>
            <person name="Van Westerhoven A.C."/>
            <person name="Haridas S."/>
            <person name="Skiadas P."/>
            <person name="Martin F."/>
            <person name="Groenewald J.Z."/>
            <person name="Crous P.W."/>
            <person name="Seidl M.F."/>
        </authorList>
    </citation>
    <scope>NUCLEOTIDE SEQUENCE [LARGE SCALE GENOMIC DNA]</scope>
    <source>
        <strain evidence="2 3">CBS 122670</strain>
    </source>
</reference>
<keyword evidence="1" id="KW-1133">Transmembrane helix</keyword>
<name>A0ABR1MLH6_9PEZI</name>
<keyword evidence="3" id="KW-1185">Reference proteome</keyword>